<keyword evidence="4" id="KW-1185">Reference proteome</keyword>
<reference evidence="2 4" key="1">
    <citation type="journal article" date="2007" name="Science">
        <title>Draft genome of the filarial nematode parasite Brugia malayi.</title>
        <authorList>
            <person name="Ghedin E."/>
            <person name="Wang S."/>
            <person name="Spiro D."/>
            <person name="Caler E."/>
            <person name="Zhao Q."/>
            <person name="Crabtree J."/>
            <person name="Allen J.E."/>
            <person name="Delcher A.L."/>
            <person name="Guiliano D.B."/>
            <person name="Miranda-Saavedra D."/>
            <person name="Angiuoli S.V."/>
            <person name="Creasy T."/>
            <person name="Amedeo P."/>
            <person name="Haas B."/>
            <person name="El-Sayed N.M."/>
            <person name="Wortman J.R."/>
            <person name="Feldblyum T."/>
            <person name="Tallon L."/>
            <person name="Schatz M."/>
            <person name="Shumway M."/>
            <person name="Koo H."/>
            <person name="Salzberg S.L."/>
            <person name="Schobel S."/>
            <person name="Pertea M."/>
            <person name="Pop M."/>
            <person name="White O."/>
            <person name="Barton G.J."/>
            <person name="Carlow C.K."/>
            <person name="Crawford M.J."/>
            <person name="Daub J."/>
            <person name="Dimmic M.W."/>
            <person name="Estes C.F."/>
            <person name="Foster J.M."/>
            <person name="Ganatra M."/>
            <person name="Gregory W.F."/>
            <person name="Johnson N.M."/>
            <person name="Jin J."/>
            <person name="Komuniecki R."/>
            <person name="Korf I."/>
            <person name="Kumar S."/>
            <person name="Laney S."/>
            <person name="Li B.W."/>
            <person name="Li W."/>
            <person name="Lindblom T.H."/>
            <person name="Lustigman S."/>
            <person name="Ma D."/>
            <person name="Maina C.V."/>
            <person name="Martin D.M."/>
            <person name="McCarter J.P."/>
            <person name="McReynolds L."/>
            <person name="Mitreva M."/>
            <person name="Nutman T.B."/>
            <person name="Parkinson J."/>
            <person name="Peregrin-Alvarez J.M."/>
            <person name="Poole C."/>
            <person name="Ren Q."/>
            <person name="Saunders L."/>
            <person name="Sluder A.E."/>
            <person name="Smith K."/>
            <person name="Stanke M."/>
            <person name="Unnasch T.R."/>
            <person name="Ware J."/>
            <person name="Wei A.D."/>
            <person name="Weil G."/>
            <person name="Williams D.J."/>
            <person name="Zhang Y."/>
            <person name="Williams S.A."/>
            <person name="Fraser-Liggett C."/>
            <person name="Slatko B."/>
            <person name="Blaxter M.L."/>
            <person name="Scott A.L."/>
        </authorList>
    </citation>
    <scope>NUCLEOTIDE SEQUENCE</scope>
    <source>
        <strain evidence="2 4">FR3</strain>
    </source>
</reference>
<dbReference type="AlphaFoldDB" id="A0A0J9Y7L5"/>
<accession>A0A0J9Y7L5</accession>
<sequence length="418" mass="47561">MHLVIEKYRNEQSITQPPDPILVPFLRNSRECVVSAIMEFISYNFIMDSPPKYRDSEGDMILLETREAFETAFDDVMQTPLKLFVVHIDGFYNFGLPKKQDTNVFTAEQASSSSFNTCARDGMGAVLMDQIIREIKQEVNKQIACHPVINKLKQFMAKFKEQKTYAACCSEQKSTQMFPADMYDATVGSSSLAVLESQRSSKIAPEEDDFTVFQLVDESPVWDVKAIYERKTLPLTKWENPSSSDLVKTVREGEGIFSKRWVLRRFACRRWENVSIISETIPDMLEIYRSKITVTNLPESGQVVDFTVWVKCSASTGYFCASWRLHKIIEDGRNSIPEGPRLVFEIFVNPFTDENLAIGRSAFSKELDSFSYYTAVRDEEQTIDDTRELEELTSSGSISASDYEVIDGGDALDDSKAK</sequence>
<evidence type="ECO:0000313" key="6">
    <source>
        <dbReference type="WormBase" id="Bm11046a"/>
    </source>
</evidence>
<dbReference type="GeneID" id="6096654"/>
<gene>
    <name evidence="2 6" type="ORF">Bm11046</name>
    <name evidence="3" type="ORF">BM_BM11046</name>
    <name evidence="2" type="ORF">BM_Bm11046</name>
</gene>
<dbReference type="WormBase" id="Bm11046a">
    <property type="protein sequence ID" value="BM39499"/>
    <property type="gene ID" value="WBGene00231307"/>
</dbReference>
<evidence type="ECO:0000313" key="2">
    <source>
        <dbReference type="EMBL" id="CDQ04030.2"/>
    </source>
</evidence>
<reference evidence="2" key="2">
    <citation type="submission" date="2012-12" db="EMBL/GenBank/DDBJ databases">
        <authorList>
            <person name="Gao Y.W."/>
            <person name="Fan S.T."/>
            <person name="Sun H.T."/>
            <person name="Wang Z."/>
            <person name="Gao X.L."/>
            <person name="Li Y.G."/>
            <person name="Wang T.C."/>
            <person name="Zhang K."/>
            <person name="Xu W.W."/>
            <person name="Yu Z.J."/>
            <person name="Xia X.Z."/>
        </authorList>
    </citation>
    <scope>NUCLEOTIDE SEQUENCE</scope>
    <source>
        <strain evidence="2">FR3</strain>
    </source>
</reference>
<reference evidence="5" key="4">
    <citation type="submission" date="2022-04" db="UniProtKB">
        <authorList>
            <consortium name="WormBaseParasite"/>
        </authorList>
    </citation>
    <scope>IDENTIFICATION</scope>
</reference>
<dbReference type="Proteomes" id="UP000006672">
    <property type="component" value="Unassembled WGS sequence"/>
</dbReference>
<accession>A0A0K0IQE9</accession>
<accession>A0A158T1K0</accession>
<evidence type="ECO:0000256" key="1">
    <source>
        <dbReference type="SAM" id="MobiDB-lite"/>
    </source>
</evidence>
<protein>
    <submittedName>
        <fullName evidence="2 5">Bm11046, isoform a</fullName>
    </submittedName>
</protein>
<accession>A0A4E9FD88</accession>
<feature type="region of interest" description="Disordered" evidence="1">
    <location>
        <begin position="383"/>
        <end position="418"/>
    </location>
</feature>
<dbReference type="EMBL" id="CAAKNF010000193">
    <property type="protein sequence ID" value="VIO94871.1"/>
    <property type="molecule type" value="Genomic_DNA"/>
</dbReference>
<evidence type="ECO:0000313" key="3">
    <source>
        <dbReference type="EMBL" id="VIO94871.1"/>
    </source>
</evidence>
<dbReference type="OrthoDB" id="5803516at2759"/>
<evidence type="ECO:0000313" key="4">
    <source>
        <dbReference type="Proteomes" id="UP000006672"/>
    </source>
</evidence>
<dbReference type="RefSeq" id="XP_042935265.1">
    <property type="nucleotide sequence ID" value="XM_043079331.1"/>
</dbReference>
<dbReference type="CTD" id="6096654"/>
<name>A0A0J9Y7L5_BRUMA</name>
<dbReference type="KEGG" id="bmy:BM_BM11046"/>
<proteinExistence type="predicted"/>
<evidence type="ECO:0000313" key="5">
    <source>
        <dbReference type="WBParaSite" id="Bm11046a.1"/>
    </source>
</evidence>
<organism evidence="2">
    <name type="scientific">Brugia malayi</name>
    <name type="common">Filarial nematode worm</name>
    <dbReference type="NCBI Taxonomy" id="6279"/>
    <lineage>
        <taxon>Eukaryota</taxon>
        <taxon>Metazoa</taxon>
        <taxon>Ecdysozoa</taxon>
        <taxon>Nematoda</taxon>
        <taxon>Chromadorea</taxon>
        <taxon>Rhabditida</taxon>
        <taxon>Spirurina</taxon>
        <taxon>Spiruromorpha</taxon>
        <taxon>Filarioidea</taxon>
        <taxon>Onchocercidae</taxon>
        <taxon>Brugia</taxon>
    </lineage>
</organism>
<dbReference type="EMBL" id="LN857017">
    <property type="protein sequence ID" value="CDQ04030.2"/>
    <property type="molecule type" value="Genomic_DNA"/>
</dbReference>
<dbReference type="WBParaSite" id="Bm11046a.1">
    <property type="protein sequence ID" value="Bm11046a.1"/>
    <property type="gene ID" value="WBGene00231307"/>
</dbReference>
<reference evidence="3" key="3">
    <citation type="submission" date="2019-04" db="EMBL/GenBank/DDBJ databases">
        <authorList>
            <person name="Howe K."/>
            <person name="Paulini M."/>
            <person name="Williams G."/>
        </authorList>
    </citation>
    <scope>NUCLEOTIDE SEQUENCE [LARGE SCALE GENOMIC DNA]</scope>
    <source>
        <strain evidence="3">FR3</strain>
    </source>
</reference>